<dbReference type="EMBL" id="LAZR01036005">
    <property type="protein sequence ID" value="KKL25993.1"/>
    <property type="molecule type" value="Genomic_DNA"/>
</dbReference>
<feature type="non-terminal residue" evidence="1">
    <location>
        <position position="40"/>
    </location>
</feature>
<protein>
    <submittedName>
        <fullName evidence="1">Uncharacterized protein</fullName>
    </submittedName>
</protein>
<organism evidence="1">
    <name type="scientific">marine sediment metagenome</name>
    <dbReference type="NCBI Taxonomy" id="412755"/>
    <lineage>
        <taxon>unclassified sequences</taxon>
        <taxon>metagenomes</taxon>
        <taxon>ecological metagenomes</taxon>
    </lineage>
</organism>
<name>A0A0F9EQ45_9ZZZZ</name>
<dbReference type="AlphaFoldDB" id="A0A0F9EQ45"/>
<reference evidence="1" key="1">
    <citation type="journal article" date="2015" name="Nature">
        <title>Complex archaea that bridge the gap between prokaryotes and eukaryotes.</title>
        <authorList>
            <person name="Spang A."/>
            <person name="Saw J.H."/>
            <person name="Jorgensen S.L."/>
            <person name="Zaremba-Niedzwiedzka K."/>
            <person name="Martijn J."/>
            <person name="Lind A.E."/>
            <person name="van Eijk R."/>
            <person name="Schleper C."/>
            <person name="Guy L."/>
            <person name="Ettema T.J."/>
        </authorList>
    </citation>
    <scope>NUCLEOTIDE SEQUENCE</scope>
</reference>
<sequence>MSWIPGLPQRIADKIVPEPNSGCWLWTGCEVRAGVGYGRA</sequence>
<evidence type="ECO:0000313" key="1">
    <source>
        <dbReference type="EMBL" id="KKL25993.1"/>
    </source>
</evidence>
<comment type="caution">
    <text evidence="1">The sequence shown here is derived from an EMBL/GenBank/DDBJ whole genome shotgun (WGS) entry which is preliminary data.</text>
</comment>
<gene>
    <name evidence="1" type="ORF">LCGC14_2399770</name>
</gene>
<proteinExistence type="predicted"/>
<accession>A0A0F9EQ45</accession>